<dbReference type="Gramene" id="KQL10488">
    <property type="protein sequence ID" value="KQL10488"/>
    <property type="gene ID" value="SETIT_008012mg"/>
</dbReference>
<dbReference type="InParanoid" id="K3Y1E7"/>
<reference evidence="2" key="1">
    <citation type="journal article" date="2012" name="Nat. Biotechnol.">
        <title>Reference genome sequence of the model plant Setaria.</title>
        <authorList>
            <person name="Bennetzen J.L."/>
            <person name="Schmutz J."/>
            <person name="Wang H."/>
            <person name="Percifield R."/>
            <person name="Hawkins J."/>
            <person name="Pontaroli A.C."/>
            <person name="Estep M."/>
            <person name="Feng L."/>
            <person name="Vaughn J.N."/>
            <person name="Grimwood J."/>
            <person name="Jenkins J."/>
            <person name="Barry K."/>
            <person name="Lindquist E."/>
            <person name="Hellsten U."/>
            <person name="Deshpande S."/>
            <person name="Wang X."/>
            <person name="Wu X."/>
            <person name="Mitros T."/>
            <person name="Triplett J."/>
            <person name="Yang X."/>
            <person name="Ye C.Y."/>
            <person name="Mauro-Herrera M."/>
            <person name="Wang L."/>
            <person name="Li P."/>
            <person name="Sharma M."/>
            <person name="Sharma R."/>
            <person name="Ronald P.C."/>
            <person name="Panaud O."/>
            <person name="Kellogg E.A."/>
            <person name="Brutnell T.P."/>
            <person name="Doust A.N."/>
            <person name="Tuskan G.A."/>
            <person name="Rokhsar D."/>
            <person name="Devos K.M."/>
        </authorList>
    </citation>
    <scope>NUCLEOTIDE SEQUENCE [LARGE SCALE GENOMIC DNA]</scope>
    <source>
        <strain evidence="2">cv. Yugu1</strain>
    </source>
</reference>
<dbReference type="Proteomes" id="UP000004995">
    <property type="component" value="Unassembled WGS sequence"/>
</dbReference>
<dbReference type="AlphaFoldDB" id="K3Y1E7"/>
<keyword evidence="2" id="KW-1185">Reference proteome</keyword>
<dbReference type="HOGENOM" id="CLU_1891177_0_0_1"/>
<proteinExistence type="predicted"/>
<name>K3Y1E7_SETIT</name>
<dbReference type="EnsemblPlants" id="KQL10488">
    <property type="protein sequence ID" value="KQL10488"/>
    <property type="gene ID" value="SETIT_008012mg"/>
</dbReference>
<evidence type="ECO:0000313" key="1">
    <source>
        <dbReference type="EnsemblPlants" id="KQL10488"/>
    </source>
</evidence>
<accession>K3Y1E7</accession>
<sequence>IPESVPHTIPWPMGSPSYEIHRERSLLILDNDKKQHSTGQREEAQTRSRIWTEDSFLNWASKKFKVKARIWLLRDSHGSTRIPLDGRRPRISLPSFVVLYANEPPVAMLRYRADFMSIPEQKIYNDTLSRIDKSR</sequence>
<evidence type="ECO:0000313" key="2">
    <source>
        <dbReference type="Proteomes" id="UP000004995"/>
    </source>
</evidence>
<reference evidence="1" key="2">
    <citation type="submission" date="2018-08" db="UniProtKB">
        <authorList>
            <consortium name="EnsemblPlants"/>
        </authorList>
    </citation>
    <scope>IDENTIFICATION</scope>
    <source>
        <strain evidence="1">Yugu1</strain>
    </source>
</reference>
<protein>
    <submittedName>
        <fullName evidence="1">Uncharacterized protein</fullName>
    </submittedName>
</protein>
<organism evidence="1 2">
    <name type="scientific">Setaria italica</name>
    <name type="common">Foxtail millet</name>
    <name type="synonym">Panicum italicum</name>
    <dbReference type="NCBI Taxonomy" id="4555"/>
    <lineage>
        <taxon>Eukaryota</taxon>
        <taxon>Viridiplantae</taxon>
        <taxon>Streptophyta</taxon>
        <taxon>Embryophyta</taxon>
        <taxon>Tracheophyta</taxon>
        <taxon>Spermatophyta</taxon>
        <taxon>Magnoliopsida</taxon>
        <taxon>Liliopsida</taxon>
        <taxon>Poales</taxon>
        <taxon>Poaceae</taxon>
        <taxon>PACMAD clade</taxon>
        <taxon>Panicoideae</taxon>
        <taxon>Panicodae</taxon>
        <taxon>Paniceae</taxon>
        <taxon>Cenchrinae</taxon>
        <taxon>Setaria</taxon>
    </lineage>
</organism>
<dbReference type="EMBL" id="AGNK02002408">
    <property type="status" value="NOT_ANNOTATED_CDS"/>
    <property type="molecule type" value="Genomic_DNA"/>
</dbReference>